<feature type="domain" description="HTH gntR-type" evidence="4">
    <location>
        <begin position="27"/>
        <end position="95"/>
    </location>
</feature>
<organism evidence="5 6">
    <name type="scientific">Snodgrassella alvi SCGC AB-598-J21</name>
    <dbReference type="NCBI Taxonomy" id="1385367"/>
    <lineage>
        <taxon>Bacteria</taxon>
        <taxon>Pseudomonadati</taxon>
        <taxon>Pseudomonadota</taxon>
        <taxon>Betaproteobacteria</taxon>
        <taxon>Neisseriales</taxon>
        <taxon>Neisseriaceae</taxon>
        <taxon>Snodgrassella</taxon>
    </lineage>
</organism>
<evidence type="ECO:0000313" key="5">
    <source>
        <dbReference type="EMBL" id="KEP99983.1"/>
    </source>
</evidence>
<accession>A0A074VXJ2</accession>
<dbReference type="InterPro" id="IPR028978">
    <property type="entry name" value="Chorismate_lyase_/UTRA_dom_sf"/>
</dbReference>
<dbReference type="Proteomes" id="UP000027644">
    <property type="component" value="Unassembled WGS sequence"/>
</dbReference>
<dbReference type="SMART" id="SM00345">
    <property type="entry name" value="HTH_GNTR"/>
    <property type="match status" value="1"/>
</dbReference>
<dbReference type="PANTHER" id="PTHR44846:SF1">
    <property type="entry name" value="MANNOSYL-D-GLYCERATE TRANSPORT_METABOLISM SYSTEM REPRESSOR MNGR-RELATED"/>
    <property type="match status" value="1"/>
</dbReference>
<dbReference type="Pfam" id="PF07702">
    <property type="entry name" value="UTRA"/>
    <property type="match status" value="1"/>
</dbReference>
<dbReference type="PRINTS" id="PR00035">
    <property type="entry name" value="HTHGNTR"/>
</dbReference>
<name>A0A074VXJ2_9NEIS</name>
<keyword evidence="3" id="KW-0804">Transcription</keyword>
<dbReference type="GO" id="GO:0045892">
    <property type="term" value="P:negative regulation of DNA-templated transcription"/>
    <property type="evidence" value="ECO:0007669"/>
    <property type="project" value="TreeGrafter"/>
</dbReference>
<dbReference type="SUPFAM" id="SSF64288">
    <property type="entry name" value="Chorismate lyase-like"/>
    <property type="match status" value="1"/>
</dbReference>
<dbReference type="InterPro" id="IPR000524">
    <property type="entry name" value="Tscrpt_reg_HTH_GntR"/>
</dbReference>
<dbReference type="PANTHER" id="PTHR44846">
    <property type="entry name" value="MANNOSYL-D-GLYCERATE TRANSPORT/METABOLISM SYSTEM REPRESSOR MNGR-RELATED"/>
    <property type="match status" value="1"/>
</dbReference>
<dbReference type="SMART" id="SM00866">
    <property type="entry name" value="UTRA"/>
    <property type="match status" value="1"/>
</dbReference>
<dbReference type="InterPro" id="IPR011663">
    <property type="entry name" value="UTRA"/>
</dbReference>
<dbReference type="GO" id="GO:0003677">
    <property type="term" value="F:DNA binding"/>
    <property type="evidence" value="ECO:0007669"/>
    <property type="project" value="UniProtKB-KW"/>
</dbReference>
<evidence type="ECO:0000256" key="2">
    <source>
        <dbReference type="ARBA" id="ARBA00023125"/>
    </source>
</evidence>
<evidence type="ECO:0000313" key="6">
    <source>
        <dbReference type="Proteomes" id="UP000027644"/>
    </source>
</evidence>
<dbReference type="AlphaFoldDB" id="A0A074VXJ2"/>
<keyword evidence="1" id="KW-0805">Transcription regulation</keyword>
<dbReference type="SUPFAM" id="SSF46785">
    <property type="entry name" value="Winged helix' DNA-binding domain"/>
    <property type="match status" value="1"/>
</dbReference>
<dbReference type="Gene3D" id="3.40.1410.10">
    <property type="entry name" value="Chorismate lyase-like"/>
    <property type="match status" value="1"/>
</dbReference>
<gene>
    <name evidence="5" type="ORF">SASC598J21_024200</name>
</gene>
<keyword evidence="2" id="KW-0238">DNA-binding</keyword>
<dbReference type="GO" id="GO:0003700">
    <property type="term" value="F:DNA-binding transcription factor activity"/>
    <property type="evidence" value="ECO:0007669"/>
    <property type="project" value="InterPro"/>
</dbReference>
<proteinExistence type="predicted"/>
<dbReference type="EMBL" id="AVQL01000456">
    <property type="protein sequence ID" value="KEP99983.1"/>
    <property type="molecule type" value="Genomic_DNA"/>
</dbReference>
<dbReference type="PROSITE" id="PS50949">
    <property type="entry name" value="HTH_GNTR"/>
    <property type="match status" value="1"/>
</dbReference>
<dbReference type="InterPro" id="IPR036390">
    <property type="entry name" value="WH_DNA-bd_sf"/>
</dbReference>
<dbReference type="InterPro" id="IPR036388">
    <property type="entry name" value="WH-like_DNA-bd_sf"/>
</dbReference>
<dbReference type="InterPro" id="IPR050679">
    <property type="entry name" value="Bact_HTH_transcr_reg"/>
</dbReference>
<evidence type="ECO:0000259" key="4">
    <source>
        <dbReference type="PROSITE" id="PS50949"/>
    </source>
</evidence>
<sequence>MSYIRLYLHEFEMSYNRFKISSLKRHIPLYQSVMQRVFHLLADGDFKPGQPLPSEWDLARQWNVSQGTVRKGLSELAARGILQRYQGVGTFVTQQNWDWGYYPFTEIPVLQQAKTEQVWPVAEVLSVTVAVADEETAMQLGIKIAEPVWKIMLLWRTGYIEVAVDELFLPVALLQDLNVRFMRRRRSFYAFLLLEYDVLMDTSRQWLWQTVLRPEIARLLKADMGSHALCIGRLSQSVDGVPYEWRRRYLQLGNQSLQLSGSTAEY</sequence>
<dbReference type="Pfam" id="PF00392">
    <property type="entry name" value="GntR"/>
    <property type="match status" value="1"/>
</dbReference>
<dbReference type="CDD" id="cd07377">
    <property type="entry name" value="WHTH_GntR"/>
    <property type="match status" value="1"/>
</dbReference>
<evidence type="ECO:0000256" key="1">
    <source>
        <dbReference type="ARBA" id="ARBA00023015"/>
    </source>
</evidence>
<dbReference type="Gene3D" id="1.10.10.10">
    <property type="entry name" value="Winged helix-like DNA-binding domain superfamily/Winged helix DNA-binding domain"/>
    <property type="match status" value="1"/>
</dbReference>
<reference evidence="5 6" key="1">
    <citation type="journal article" date="2014" name="PLoS Genet.">
        <title>Hidden diversity in honey bee gut symbionts detected by single-cell genomics.</title>
        <authorList>
            <person name="Engel P."/>
            <person name="Stepanauskas R."/>
            <person name="Moran N."/>
        </authorList>
    </citation>
    <scope>NUCLEOTIDE SEQUENCE [LARGE SCALE GENOMIC DNA]</scope>
    <source>
        <strain evidence="5 6">SCGC AB-598-J21</strain>
    </source>
</reference>
<protein>
    <submittedName>
        <fullName evidence="5">Transcriptional regulator</fullName>
    </submittedName>
</protein>
<evidence type="ECO:0000256" key="3">
    <source>
        <dbReference type="ARBA" id="ARBA00023163"/>
    </source>
</evidence>
<comment type="caution">
    <text evidence="5">The sequence shown here is derived from an EMBL/GenBank/DDBJ whole genome shotgun (WGS) entry which is preliminary data.</text>
</comment>